<proteinExistence type="predicted"/>
<gene>
    <name evidence="1" type="ORF">B0H66DRAFT_531397</name>
</gene>
<keyword evidence="2" id="KW-1185">Reference proteome</keyword>
<reference evidence="1" key="1">
    <citation type="journal article" date="2023" name="Mol. Phylogenet. Evol.">
        <title>Genome-scale phylogeny and comparative genomics of the fungal order Sordariales.</title>
        <authorList>
            <person name="Hensen N."/>
            <person name="Bonometti L."/>
            <person name="Westerberg I."/>
            <person name="Brannstrom I.O."/>
            <person name="Guillou S."/>
            <person name="Cros-Aarteil S."/>
            <person name="Calhoun S."/>
            <person name="Haridas S."/>
            <person name="Kuo A."/>
            <person name="Mondo S."/>
            <person name="Pangilinan J."/>
            <person name="Riley R."/>
            <person name="LaButti K."/>
            <person name="Andreopoulos B."/>
            <person name="Lipzen A."/>
            <person name="Chen C."/>
            <person name="Yan M."/>
            <person name="Daum C."/>
            <person name="Ng V."/>
            <person name="Clum A."/>
            <person name="Steindorff A."/>
            <person name="Ohm R.A."/>
            <person name="Martin F."/>
            <person name="Silar P."/>
            <person name="Natvig D.O."/>
            <person name="Lalanne C."/>
            <person name="Gautier V."/>
            <person name="Ament-Velasquez S.L."/>
            <person name="Kruys A."/>
            <person name="Hutchinson M.I."/>
            <person name="Powell A.J."/>
            <person name="Barry K."/>
            <person name="Miller A.N."/>
            <person name="Grigoriev I.V."/>
            <person name="Debuchy R."/>
            <person name="Gladieux P."/>
            <person name="Hiltunen Thoren M."/>
            <person name="Johannesson H."/>
        </authorList>
    </citation>
    <scope>NUCLEOTIDE SEQUENCE</scope>
    <source>
        <strain evidence="1">CBS 118394</strain>
    </source>
</reference>
<sequence>MTLISRLLLKIHLFYLDENSILREKIYSFELHDSFTNTPGPGKWKCGTLCTLLLEVWNKTTFSADSNSFDSDSFYRANGTYAILRYGALGLWEPLNMGRLLPLPVSECKPALRWLSGRDMDQESTFADQRGESAIRGATTKIASSGPYRTCILAGGSCVTQRTTFSAIGLISLDNAAGPGQLGFKLWRLRQPDETVMSTTTFGPRKLFQGPGVKDISMRQFYVGFIRVGQMCSVRATNCI</sequence>
<evidence type="ECO:0000313" key="2">
    <source>
        <dbReference type="Proteomes" id="UP001283341"/>
    </source>
</evidence>
<accession>A0AAE0IBF5</accession>
<dbReference type="Proteomes" id="UP001283341">
    <property type="component" value="Unassembled WGS sequence"/>
</dbReference>
<dbReference type="EMBL" id="JAUEDM010000003">
    <property type="protein sequence ID" value="KAK3322042.1"/>
    <property type="molecule type" value="Genomic_DNA"/>
</dbReference>
<dbReference type="AlphaFoldDB" id="A0AAE0IBF5"/>
<organism evidence="1 2">
    <name type="scientific">Apodospora peruviana</name>
    <dbReference type="NCBI Taxonomy" id="516989"/>
    <lineage>
        <taxon>Eukaryota</taxon>
        <taxon>Fungi</taxon>
        <taxon>Dikarya</taxon>
        <taxon>Ascomycota</taxon>
        <taxon>Pezizomycotina</taxon>
        <taxon>Sordariomycetes</taxon>
        <taxon>Sordariomycetidae</taxon>
        <taxon>Sordariales</taxon>
        <taxon>Lasiosphaeriaceae</taxon>
        <taxon>Apodospora</taxon>
    </lineage>
</organism>
<reference evidence="1" key="2">
    <citation type="submission" date="2023-06" db="EMBL/GenBank/DDBJ databases">
        <authorList>
            <consortium name="Lawrence Berkeley National Laboratory"/>
            <person name="Haridas S."/>
            <person name="Hensen N."/>
            <person name="Bonometti L."/>
            <person name="Westerberg I."/>
            <person name="Brannstrom I.O."/>
            <person name="Guillou S."/>
            <person name="Cros-Aarteil S."/>
            <person name="Calhoun S."/>
            <person name="Kuo A."/>
            <person name="Mondo S."/>
            <person name="Pangilinan J."/>
            <person name="Riley R."/>
            <person name="Labutti K."/>
            <person name="Andreopoulos B."/>
            <person name="Lipzen A."/>
            <person name="Chen C."/>
            <person name="Yanf M."/>
            <person name="Daum C."/>
            <person name="Ng V."/>
            <person name="Clum A."/>
            <person name="Steindorff A."/>
            <person name="Ohm R."/>
            <person name="Martin F."/>
            <person name="Silar P."/>
            <person name="Natvig D."/>
            <person name="Lalanne C."/>
            <person name="Gautier V."/>
            <person name="Ament-Velasquez S.L."/>
            <person name="Kruys A."/>
            <person name="Hutchinson M.I."/>
            <person name="Powell A.J."/>
            <person name="Barry K."/>
            <person name="Miller A.N."/>
            <person name="Grigoriev I.V."/>
            <person name="Debuchy R."/>
            <person name="Gladieux P."/>
            <person name="Thoren M.H."/>
            <person name="Johannesson H."/>
        </authorList>
    </citation>
    <scope>NUCLEOTIDE SEQUENCE</scope>
    <source>
        <strain evidence="1">CBS 118394</strain>
    </source>
</reference>
<protein>
    <submittedName>
        <fullName evidence="1">Uncharacterized protein</fullName>
    </submittedName>
</protein>
<name>A0AAE0IBF5_9PEZI</name>
<evidence type="ECO:0000313" key="1">
    <source>
        <dbReference type="EMBL" id="KAK3322042.1"/>
    </source>
</evidence>
<comment type="caution">
    <text evidence="1">The sequence shown here is derived from an EMBL/GenBank/DDBJ whole genome shotgun (WGS) entry which is preliminary data.</text>
</comment>